<dbReference type="InterPro" id="IPR045895">
    <property type="entry name" value="bHLH91-like"/>
</dbReference>
<organism evidence="5 6">
    <name type="scientific">Ceratopteris richardii</name>
    <name type="common">Triangle waterfern</name>
    <dbReference type="NCBI Taxonomy" id="49495"/>
    <lineage>
        <taxon>Eukaryota</taxon>
        <taxon>Viridiplantae</taxon>
        <taxon>Streptophyta</taxon>
        <taxon>Embryophyta</taxon>
        <taxon>Tracheophyta</taxon>
        <taxon>Polypodiopsida</taxon>
        <taxon>Polypodiidae</taxon>
        <taxon>Polypodiales</taxon>
        <taxon>Pteridineae</taxon>
        <taxon>Pteridaceae</taxon>
        <taxon>Parkerioideae</taxon>
        <taxon>Ceratopteris</taxon>
    </lineage>
</organism>
<dbReference type="PROSITE" id="PS50888">
    <property type="entry name" value="BHLH"/>
    <property type="match status" value="1"/>
</dbReference>
<evidence type="ECO:0000256" key="2">
    <source>
        <dbReference type="ARBA" id="ARBA00023163"/>
    </source>
</evidence>
<dbReference type="InterPro" id="IPR045896">
    <property type="entry name" value="MYC1-like_bHLH"/>
</dbReference>
<dbReference type="EMBL" id="CM035426">
    <property type="protein sequence ID" value="KAH7316355.1"/>
    <property type="molecule type" value="Genomic_DNA"/>
</dbReference>
<keyword evidence="3" id="KW-0539">Nucleus</keyword>
<gene>
    <name evidence="5" type="ORF">KP509_21G089700</name>
</gene>
<dbReference type="PANTHER" id="PTHR46834">
    <property type="entry name" value="TRANSCRIPTION FACTOR BHLH91"/>
    <property type="match status" value="1"/>
</dbReference>
<accession>A0A8T2SCB3</accession>
<feature type="domain" description="BHLH" evidence="4">
    <location>
        <begin position="237"/>
        <end position="286"/>
    </location>
</feature>
<dbReference type="PANTHER" id="PTHR46834:SF1">
    <property type="entry name" value="TRANSCRIPTION FACTOR BHLH10"/>
    <property type="match status" value="1"/>
</dbReference>
<dbReference type="SMART" id="SM00353">
    <property type="entry name" value="HLH"/>
    <property type="match status" value="1"/>
</dbReference>
<protein>
    <recommendedName>
        <fullName evidence="4">BHLH domain-containing protein</fullName>
    </recommendedName>
</protein>
<dbReference type="SUPFAM" id="SSF47459">
    <property type="entry name" value="HLH, helix-loop-helix DNA-binding domain"/>
    <property type="match status" value="1"/>
</dbReference>
<proteinExistence type="predicted"/>
<evidence type="ECO:0000256" key="3">
    <source>
        <dbReference type="ARBA" id="ARBA00023242"/>
    </source>
</evidence>
<evidence type="ECO:0000259" key="4">
    <source>
        <dbReference type="PROSITE" id="PS50888"/>
    </source>
</evidence>
<dbReference type="OMA" id="ASSAFMH"/>
<keyword evidence="2" id="KW-0804">Transcription</keyword>
<evidence type="ECO:0000313" key="6">
    <source>
        <dbReference type="Proteomes" id="UP000825935"/>
    </source>
</evidence>
<dbReference type="OrthoDB" id="1932168at2759"/>
<dbReference type="Gene3D" id="4.10.280.10">
    <property type="entry name" value="Helix-loop-helix DNA-binding domain"/>
    <property type="match status" value="1"/>
</dbReference>
<dbReference type="AlphaFoldDB" id="A0A8T2SCB3"/>
<dbReference type="Proteomes" id="UP000825935">
    <property type="component" value="Chromosome 21"/>
</dbReference>
<keyword evidence="1" id="KW-0805">Transcription regulation</keyword>
<dbReference type="CDD" id="cd18918">
    <property type="entry name" value="bHLH_AtMYC1_like"/>
    <property type="match status" value="1"/>
</dbReference>
<keyword evidence="6" id="KW-1185">Reference proteome</keyword>
<reference evidence="5" key="1">
    <citation type="submission" date="2021-08" db="EMBL/GenBank/DDBJ databases">
        <title>WGS assembly of Ceratopteris richardii.</title>
        <authorList>
            <person name="Marchant D.B."/>
            <person name="Chen G."/>
            <person name="Jenkins J."/>
            <person name="Shu S."/>
            <person name="Leebens-Mack J."/>
            <person name="Grimwood J."/>
            <person name="Schmutz J."/>
            <person name="Soltis P."/>
            <person name="Soltis D."/>
            <person name="Chen Z.-H."/>
        </authorList>
    </citation>
    <scope>NUCLEOTIDE SEQUENCE</scope>
    <source>
        <strain evidence="5">Whitten #5841</strain>
        <tissue evidence="5">Leaf</tissue>
    </source>
</reference>
<sequence>MAPDAAAPLQAQAGPISLAPAVSKGRSAEKQLLQEIAALEEMENGSSLMLQELLQHRAPGVPLTGAAAHQKQCPLLPLHHSTDFQDRGFNAQTQNAPLRDLRPPHHMFNDCPVIQVDRTHAEEQEPDSLQDGILDYSSVDGSSNFQNCFLESKSSIVLPAFFSEPVSVKRKKGCHTSSRRKTSPLSSEGKAIGASSCLKHATVMSSTQNGSGPRRASSAFMHEKTAHTSVQAHTNKAIPANHFLTERQRREFLNEKYQVLRSLIPNPTKGDRASIVQDAIDYVKELKKLNEDLQGEILNRRIQKRRKVENDELTKIGSLWRLGSRNETQFISDTRNHGININIAHELSRLGTEVEVRISDNEATIKVTQHQPRRTLLDAFVVLDEVDLELLHASGARIGNSDIYMFNVKIPEAGVALAGHIARKLLQRLDNS</sequence>
<name>A0A8T2SCB3_CERRI</name>
<evidence type="ECO:0000313" key="5">
    <source>
        <dbReference type="EMBL" id="KAH7316355.1"/>
    </source>
</evidence>
<dbReference type="InterPro" id="IPR036638">
    <property type="entry name" value="HLH_DNA-bd_sf"/>
</dbReference>
<dbReference type="InterPro" id="IPR011598">
    <property type="entry name" value="bHLH_dom"/>
</dbReference>
<comment type="caution">
    <text evidence="5">The sequence shown here is derived from an EMBL/GenBank/DDBJ whole genome shotgun (WGS) entry which is preliminary data.</text>
</comment>
<evidence type="ECO:0000256" key="1">
    <source>
        <dbReference type="ARBA" id="ARBA00023015"/>
    </source>
</evidence>
<dbReference type="GO" id="GO:0006355">
    <property type="term" value="P:regulation of DNA-templated transcription"/>
    <property type="evidence" value="ECO:0007669"/>
    <property type="project" value="InterPro"/>
</dbReference>
<dbReference type="Pfam" id="PF00010">
    <property type="entry name" value="HLH"/>
    <property type="match status" value="1"/>
</dbReference>
<dbReference type="GO" id="GO:0046983">
    <property type="term" value="F:protein dimerization activity"/>
    <property type="evidence" value="ECO:0007669"/>
    <property type="project" value="InterPro"/>
</dbReference>